<dbReference type="EC" id="5.2.1.8" evidence="3"/>
<dbReference type="PROSITE" id="PS50072">
    <property type="entry name" value="CSA_PPIASE_2"/>
    <property type="match status" value="1"/>
</dbReference>
<sequence>MPNPKVFFYMTIDGKPVGRIVMGLYTNVTPHTTKNFGAFCTGEKGGGHAGKETRGKSIYGAKFTVKKHICLDILSMANIDPETIILKKGKLGREEQDRAGHGGGGGGGLCITILIADLVDGSAAPAKVGVNSDVWCLETEDVGGGDIKDGECWGSCRGRFGGR</sequence>
<dbReference type="PANTHER" id="PTHR11071">
    <property type="entry name" value="PEPTIDYL-PROLYL CIS-TRANS ISOMERASE"/>
    <property type="match status" value="1"/>
</dbReference>
<dbReference type="GO" id="GO:0005829">
    <property type="term" value="C:cytosol"/>
    <property type="evidence" value="ECO:0007669"/>
    <property type="project" value="TreeGrafter"/>
</dbReference>
<protein>
    <submittedName>
        <fullName evidence="3">Peptidyl-prolyl cis-trans isomerase 1</fullName>
        <ecNumber evidence="3">5.2.1.8</ecNumber>
    </submittedName>
</protein>
<dbReference type="GO" id="GO:0005886">
    <property type="term" value="C:plasma membrane"/>
    <property type="evidence" value="ECO:0007669"/>
    <property type="project" value="TreeGrafter"/>
</dbReference>
<dbReference type="GO" id="GO:0003755">
    <property type="term" value="F:peptidyl-prolyl cis-trans isomerase activity"/>
    <property type="evidence" value="ECO:0007669"/>
    <property type="project" value="UniProtKB-EC"/>
</dbReference>
<dbReference type="AlphaFoldDB" id="A0A0B2PLZ3"/>
<name>A0A0B2PLZ3_GLYSO</name>
<evidence type="ECO:0000259" key="2">
    <source>
        <dbReference type="PROSITE" id="PS50072"/>
    </source>
</evidence>
<dbReference type="Gene3D" id="2.40.100.10">
    <property type="entry name" value="Cyclophilin-like"/>
    <property type="match status" value="1"/>
</dbReference>
<comment type="similarity">
    <text evidence="1">Belongs to the cyclophilin-type PPIase family.</text>
</comment>
<dbReference type="EMBL" id="KN665802">
    <property type="protein sequence ID" value="KHN08714.1"/>
    <property type="molecule type" value="Genomic_DNA"/>
</dbReference>
<gene>
    <name evidence="3" type="ORF">glysoja_024623</name>
</gene>
<evidence type="ECO:0000256" key="1">
    <source>
        <dbReference type="ARBA" id="ARBA00007365"/>
    </source>
</evidence>
<dbReference type="InterPro" id="IPR029000">
    <property type="entry name" value="Cyclophilin-like_dom_sf"/>
</dbReference>
<dbReference type="PANTHER" id="PTHR11071:SF538">
    <property type="entry name" value="PEPTIDYL-PROLYL CIS-TRANS ISOMERASE CYP19-1"/>
    <property type="match status" value="1"/>
</dbReference>
<dbReference type="SUPFAM" id="SSF50891">
    <property type="entry name" value="Cyclophilin-like"/>
    <property type="match status" value="1"/>
</dbReference>
<accession>A0A0B2PLZ3</accession>
<dbReference type="GO" id="GO:0016018">
    <property type="term" value="F:cyclosporin A binding"/>
    <property type="evidence" value="ECO:0007669"/>
    <property type="project" value="TreeGrafter"/>
</dbReference>
<dbReference type="Proteomes" id="UP000053555">
    <property type="component" value="Unassembled WGS sequence"/>
</dbReference>
<evidence type="ECO:0000313" key="3">
    <source>
        <dbReference type="EMBL" id="KHN08714.1"/>
    </source>
</evidence>
<proteinExistence type="inferred from homology"/>
<reference evidence="3" key="1">
    <citation type="submission" date="2014-07" db="EMBL/GenBank/DDBJ databases">
        <title>Identification of a novel salt tolerance gene in wild soybean by whole-genome sequencing.</title>
        <authorList>
            <person name="Lam H.-M."/>
            <person name="Qi X."/>
            <person name="Li M.-W."/>
            <person name="Liu X."/>
            <person name="Xie M."/>
            <person name="Ni M."/>
            <person name="Xu X."/>
        </authorList>
    </citation>
    <scope>NUCLEOTIDE SEQUENCE [LARGE SCALE GENOMIC DNA]</scope>
    <source>
        <tissue evidence="3">Root</tissue>
    </source>
</reference>
<dbReference type="GO" id="GO:0006457">
    <property type="term" value="P:protein folding"/>
    <property type="evidence" value="ECO:0007669"/>
    <property type="project" value="TreeGrafter"/>
</dbReference>
<organism evidence="3">
    <name type="scientific">Glycine soja</name>
    <name type="common">Wild soybean</name>
    <dbReference type="NCBI Taxonomy" id="3848"/>
    <lineage>
        <taxon>Eukaryota</taxon>
        <taxon>Viridiplantae</taxon>
        <taxon>Streptophyta</taxon>
        <taxon>Embryophyta</taxon>
        <taxon>Tracheophyta</taxon>
        <taxon>Spermatophyta</taxon>
        <taxon>Magnoliopsida</taxon>
        <taxon>eudicotyledons</taxon>
        <taxon>Gunneridae</taxon>
        <taxon>Pentapetalae</taxon>
        <taxon>rosids</taxon>
        <taxon>fabids</taxon>
        <taxon>Fabales</taxon>
        <taxon>Fabaceae</taxon>
        <taxon>Papilionoideae</taxon>
        <taxon>50 kb inversion clade</taxon>
        <taxon>NPAAA clade</taxon>
        <taxon>indigoferoid/millettioid clade</taxon>
        <taxon>Phaseoleae</taxon>
        <taxon>Glycine</taxon>
        <taxon>Glycine subgen. Soja</taxon>
    </lineage>
</organism>
<feature type="domain" description="PPIase cyclophilin-type" evidence="2">
    <location>
        <begin position="7"/>
        <end position="50"/>
    </location>
</feature>
<keyword evidence="3" id="KW-0413">Isomerase</keyword>
<dbReference type="InterPro" id="IPR002130">
    <property type="entry name" value="Cyclophilin-type_PPIase_dom"/>
</dbReference>